<dbReference type="Gene3D" id="3.30.70.100">
    <property type="match status" value="2"/>
</dbReference>
<dbReference type="AlphaFoldDB" id="A0AAN8W3T3"/>
<dbReference type="PROSITE" id="PS50846">
    <property type="entry name" value="HMA_2"/>
    <property type="match status" value="2"/>
</dbReference>
<dbReference type="InterPro" id="IPR044594">
    <property type="entry name" value="HIPP01/3/5/6"/>
</dbReference>
<feature type="region of interest" description="Disordered" evidence="1">
    <location>
        <begin position="1"/>
        <end position="25"/>
    </location>
</feature>
<sequence length="322" mass="34626">MGEKEGGDKNEGEKKQEKKADDGKVTAVLKVDLHCEGCAKKVKRYVSKLDGVDDVKVDSSASKLTVTGNMDPEKLREGVAGKTNKKVDLVSPAPAKKEGGGGGGDKKPDEKGEKKADEKKPEEKKPKETTVVLKIRLHCEGCISKIRKIISKYNGVDNVAIDAQKDLVTVKGTMDVKDLVPFLKAKLKRSVDVVPPAGGGGDKKDKEGGGGGGDKKDDKKDKEASGSAGGDGGAKKDDGPKVEVNKMEYYGYPYQPPPTFIYQQAPPQQVHAYQHAPPPPMMMYGGGYQDQGHMYGQSYPVDYSLHAPQMFSDENPNACSVM</sequence>
<dbReference type="CDD" id="cd00371">
    <property type="entry name" value="HMA"/>
    <property type="match status" value="2"/>
</dbReference>
<organism evidence="3 4">
    <name type="scientific">Dillenia turbinata</name>
    <dbReference type="NCBI Taxonomy" id="194707"/>
    <lineage>
        <taxon>Eukaryota</taxon>
        <taxon>Viridiplantae</taxon>
        <taxon>Streptophyta</taxon>
        <taxon>Embryophyta</taxon>
        <taxon>Tracheophyta</taxon>
        <taxon>Spermatophyta</taxon>
        <taxon>Magnoliopsida</taxon>
        <taxon>eudicotyledons</taxon>
        <taxon>Gunneridae</taxon>
        <taxon>Pentapetalae</taxon>
        <taxon>Dilleniales</taxon>
        <taxon>Dilleniaceae</taxon>
        <taxon>Dillenia</taxon>
    </lineage>
</organism>
<keyword evidence="4" id="KW-1185">Reference proteome</keyword>
<dbReference type="Proteomes" id="UP001370490">
    <property type="component" value="Unassembled WGS sequence"/>
</dbReference>
<feature type="compositionally biased region" description="Polar residues" evidence="1">
    <location>
        <begin position="59"/>
        <end position="68"/>
    </location>
</feature>
<evidence type="ECO:0000313" key="3">
    <source>
        <dbReference type="EMBL" id="KAK6942769.1"/>
    </source>
</evidence>
<evidence type="ECO:0000313" key="4">
    <source>
        <dbReference type="Proteomes" id="UP001370490"/>
    </source>
</evidence>
<feature type="compositionally biased region" description="Basic and acidic residues" evidence="1">
    <location>
        <begin position="201"/>
        <end position="224"/>
    </location>
</feature>
<dbReference type="InterPro" id="IPR036163">
    <property type="entry name" value="HMA_dom_sf"/>
</dbReference>
<feature type="region of interest" description="Disordered" evidence="1">
    <location>
        <begin position="57"/>
        <end position="127"/>
    </location>
</feature>
<protein>
    <submittedName>
        <fullName evidence="3">Heavy metal-associated domain, HMA</fullName>
    </submittedName>
</protein>
<dbReference type="PANTHER" id="PTHR46413">
    <property type="entry name" value="HEAVY METAL-ASSOCIATED ISOPRENYLATED PLANT PROTEIN 6"/>
    <property type="match status" value="1"/>
</dbReference>
<dbReference type="PANTHER" id="PTHR46413:SF1">
    <property type="entry name" value="HEAVY METAL-ASSOCIATED ISOPRENYLATED PLANT PROTEIN 6"/>
    <property type="match status" value="1"/>
</dbReference>
<dbReference type="Pfam" id="PF00403">
    <property type="entry name" value="HMA"/>
    <property type="match status" value="2"/>
</dbReference>
<gene>
    <name evidence="3" type="ORF">RJ641_028146</name>
</gene>
<feature type="compositionally biased region" description="Basic and acidic residues" evidence="1">
    <location>
        <begin position="95"/>
        <end position="127"/>
    </location>
</feature>
<dbReference type="SUPFAM" id="SSF55008">
    <property type="entry name" value="HMA, heavy metal-associated domain"/>
    <property type="match status" value="2"/>
</dbReference>
<dbReference type="EMBL" id="JBAMMX010000004">
    <property type="protein sequence ID" value="KAK6942769.1"/>
    <property type="molecule type" value="Genomic_DNA"/>
</dbReference>
<proteinExistence type="predicted"/>
<dbReference type="InterPro" id="IPR006121">
    <property type="entry name" value="HMA_dom"/>
</dbReference>
<dbReference type="GO" id="GO:0046872">
    <property type="term" value="F:metal ion binding"/>
    <property type="evidence" value="ECO:0007669"/>
    <property type="project" value="InterPro"/>
</dbReference>
<comment type="caution">
    <text evidence="3">The sequence shown here is derived from an EMBL/GenBank/DDBJ whole genome shotgun (WGS) entry which is preliminary data.</text>
</comment>
<feature type="compositionally biased region" description="Basic and acidic residues" evidence="1">
    <location>
        <begin position="1"/>
        <end position="24"/>
    </location>
</feature>
<feature type="region of interest" description="Disordered" evidence="1">
    <location>
        <begin position="192"/>
        <end position="240"/>
    </location>
</feature>
<reference evidence="3 4" key="1">
    <citation type="submission" date="2023-12" db="EMBL/GenBank/DDBJ databases">
        <title>A high-quality genome assembly for Dillenia turbinata (Dilleniales).</title>
        <authorList>
            <person name="Chanderbali A."/>
        </authorList>
    </citation>
    <scope>NUCLEOTIDE SEQUENCE [LARGE SCALE GENOMIC DNA]</scope>
    <source>
        <strain evidence="3">LSX21</strain>
        <tissue evidence="3">Leaf</tissue>
    </source>
</reference>
<feature type="domain" description="HMA" evidence="2">
    <location>
        <begin position="128"/>
        <end position="194"/>
    </location>
</feature>
<evidence type="ECO:0000259" key="2">
    <source>
        <dbReference type="PROSITE" id="PS50846"/>
    </source>
</evidence>
<accession>A0AAN8W3T3</accession>
<feature type="domain" description="HMA" evidence="2">
    <location>
        <begin position="24"/>
        <end position="87"/>
    </location>
</feature>
<name>A0AAN8W3T3_9MAGN</name>
<evidence type="ECO:0000256" key="1">
    <source>
        <dbReference type="SAM" id="MobiDB-lite"/>
    </source>
</evidence>